<evidence type="ECO:0000256" key="2">
    <source>
        <dbReference type="SAM" id="SignalP"/>
    </source>
</evidence>
<feature type="chain" id="PRO_5046106038" evidence="2">
    <location>
        <begin position="21"/>
        <end position="413"/>
    </location>
</feature>
<gene>
    <name evidence="3" type="primary">aztD</name>
    <name evidence="3" type="ORF">GCM10009668_41690</name>
</gene>
<keyword evidence="2" id="KW-0732">Signal</keyword>
<feature type="region of interest" description="Disordered" evidence="1">
    <location>
        <begin position="25"/>
        <end position="55"/>
    </location>
</feature>
<dbReference type="Proteomes" id="UP001501581">
    <property type="component" value="Unassembled WGS sequence"/>
</dbReference>
<dbReference type="InterPro" id="IPR015943">
    <property type="entry name" value="WD40/YVTN_repeat-like_dom_sf"/>
</dbReference>
<comment type="caution">
    <text evidence="3">The sequence shown here is derived from an EMBL/GenBank/DDBJ whole genome shotgun (WGS) entry which is preliminary data.</text>
</comment>
<dbReference type="NCBIfam" id="NF038015">
    <property type="entry name" value="AztD"/>
    <property type="match status" value="1"/>
</dbReference>
<evidence type="ECO:0000256" key="1">
    <source>
        <dbReference type="SAM" id="MobiDB-lite"/>
    </source>
</evidence>
<dbReference type="InterPro" id="IPR011044">
    <property type="entry name" value="Quino_amine_DH_bsu"/>
</dbReference>
<dbReference type="Gene3D" id="2.130.10.10">
    <property type="entry name" value="YVTN repeat-like/Quinoprotein amine dehydrogenase"/>
    <property type="match status" value="1"/>
</dbReference>
<dbReference type="InterPro" id="IPR047697">
    <property type="entry name" value="AztD-like"/>
</dbReference>
<feature type="compositionally biased region" description="Basic and acidic residues" evidence="1">
    <location>
        <begin position="25"/>
        <end position="54"/>
    </location>
</feature>
<sequence>MNRRLIPVVVALGLALAACGETEAESKGAAEAPHAEEKHQEETSDATEAARPESRLAITHDGGITVLRAGDGEVVGEIEMEGFLRLNQAGDGRHALVSTGRGFEVLDLGAWTQAHGDHGHSYTAQPRMTGTVFAAEQAGHAVVHADRTVLFADGTGAITTFDPHHLADGDPETTDYATAHAHHGVALIREDGALVATDGTEEARSSVTVRSTDGDEIARYDECPGVHGEAVAAEVVAFGCEDGVLLLKGDEFTKVDAPDDYARIGNLAGSEQSPVLLGDYKVDPDAELERPTRISLIDTATDKLRLVDLGASYSFRSLGRGADGEALVLGTDGGLRIIDPASGKVERTVEVTAPWREPTDWQQPRPTLSVVGDTAWVSEPKTKQVHAVDVASGRVVASWELPQVPNELLGIAG</sequence>
<keyword evidence="4" id="KW-1185">Reference proteome</keyword>
<dbReference type="EMBL" id="BAAALG010000018">
    <property type="protein sequence ID" value="GAA1114758.1"/>
    <property type="molecule type" value="Genomic_DNA"/>
</dbReference>
<name>A0ABP4EPU4_9ACTN</name>
<proteinExistence type="predicted"/>
<organism evidence="3 4">
    <name type="scientific">Nocardioides dubius</name>
    <dbReference type="NCBI Taxonomy" id="317019"/>
    <lineage>
        <taxon>Bacteria</taxon>
        <taxon>Bacillati</taxon>
        <taxon>Actinomycetota</taxon>
        <taxon>Actinomycetes</taxon>
        <taxon>Propionibacteriales</taxon>
        <taxon>Nocardioidaceae</taxon>
        <taxon>Nocardioides</taxon>
    </lineage>
</organism>
<protein>
    <submittedName>
        <fullName evidence="3">Zinc metallochaperone AztD</fullName>
    </submittedName>
</protein>
<reference evidence="4" key="1">
    <citation type="journal article" date="2019" name="Int. J. Syst. Evol. Microbiol.">
        <title>The Global Catalogue of Microorganisms (GCM) 10K type strain sequencing project: providing services to taxonomists for standard genome sequencing and annotation.</title>
        <authorList>
            <consortium name="The Broad Institute Genomics Platform"/>
            <consortium name="The Broad Institute Genome Sequencing Center for Infectious Disease"/>
            <person name="Wu L."/>
            <person name="Ma J."/>
        </authorList>
    </citation>
    <scope>NUCLEOTIDE SEQUENCE [LARGE SCALE GENOMIC DNA]</scope>
    <source>
        <strain evidence="4">JCM 13008</strain>
    </source>
</reference>
<accession>A0ABP4EPU4</accession>
<dbReference type="PROSITE" id="PS51257">
    <property type="entry name" value="PROKAR_LIPOPROTEIN"/>
    <property type="match status" value="1"/>
</dbReference>
<dbReference type="SUPFAM" id="SSF50969">
    <property type="entry name" value="YVTN repeat-like/Quinoprotein amine dehydrogenase"/>
    <property type="match status" value="1"/>
</dbReference>
<evidence type="ECO:0000313" key="3">
    <source>
        <dbReference type="EMBL" id="GAA1114758.1"/>
    </source>
</evidence>
<evidence type="ECO:0000313" key="4">
    <source>
        <dbReference type="Proteomes" id="UP001501581"/>
    </source>
</evidence>
<dbReference type="RefSeq" id="WP_343996861.1">
    <property type="nucleotide sequence ID" value="NZ_BAAALG010000018.1"/>
</dbReference>
<feature type="signal peptide" evidence="2">
    <location>
        <begin position="1"/>
        <end position="20"/>
    </location>
</feature>